<proteinExistence type="predicted"/>
<accession>A0ABN5PNA5</accession>
<organism evidence="1 2">
    <name type="scientific">Actinomyces lilanjuaniae</name>
    <dbReference type="NCBI Taxonomy" id="2321394"/>
    <lineage>
        <taxon>Bacteria</taxon>
        <taxon>Bacillati</taxon>
        <taxon>Actinomycetota</taxon>
        <taxon>Actinomycetes</taxon>
        <taxon>Actinomycetales</taxon>
        <taxon>Actinomycetaceae</taxon>
        <taxon>Actinomyces</taxon>
    </lineage>
</organism>
<dbReference type="EMBL" id="CP032514">
    <property type="protein sequence ID" value="AYD89786.1"/>
    <property type="molecule type" value="Genomic_DNA"/>
</dbReference>
<dbReference type="Proteomes" id="UP000273001">
    <property type="component" value="Chromosome"/>
</dbReference>
<dbReference type="Pfam" id="PF21813">
    <property type="entry name" value="DUF6882"/>
    <property type="match status" value="1"/>
</dbReference>
<evidence type="ECO:0000313" key="1">
    <source>
        <dbReference type="EMBL" id="AYD89786.1"/>
    </source>
</evidence>
<reference evidence="1 2" key="1">
    <citation type="submission" date="2018-09" db="EMBL/GenBank/DDBJ databases">
        <authorList>
            <person name="Li J."/>
        </authorList>
    </citation>
    <scope>NUCLEOTIDE SEQUENCE [LARGE SCALE GENOMIC DNA]</scope>
    <source>
        <strain evidence="1 2">2129</strain>
    </source>
</reference>
<name>A0ABN5PNA5_9ACTO</name>
<evidence type="ECO:0000313" key="2">
    <source>
        <dbReference type="Proteomes" id="UP000273001"/>
    </source>
</evidence>
<dbReference type="InterPro" id="IPR049249">
    <property type="entry name" value="DUF6882"/>
</dbReference>
<keyword evidence="2" id="KW-1185">Reference proteome</keyword>
<sequence>MIAQLRRVSQRAAVYALARQEALTEVLGRRLGKDYQWEADLPERRITFSSPRGEVRAQAQVLASVAVTPPSLVWGFAAPFAPYVGPDPAAARIRQLGAAHGIEVLQQEEAGYEVEEGQDPVEAAEALSHDVGMLATVVFGSGAMYYSGAVGSGGSRQVFLLQGLSLPVPEPTLSRLFPSLTRYTLAADDIDWSLDGLVDLMPGWSLSRHVSGATTTYRLADAVGHVYTLFVTRDAQGRVTDVLMT</sequence>
<protein>
    <submittedName>
        <fullName evidence="1">Uncharacterized protein</fullName>
    </submittedName>
</protein>
<gene>
    <name evidence="1" type="ORF">D5R93_06575</name>
</gene>
<dbReference type="RefSeq" id="WP_120204450.1">
    <property type="nucleotide sequence ID" value="NZ_CP032514.1"/>
</dbReference>